<accession>A0ABZ1BZG1</accession>
<evidence type="ECO:0000256" key="6">
    <source>
        <dbReference type="ARBA" id="ARBA00023136"/>
    </source>
</evidence>
<dbReference type="InterPro" id="IPR025966">
    <property type="entry name" value="OppC_N"/>
</dbReference>
<keyword evidence="6 7" id="KW-0472">Membrane</keyword>
<comment type="similarity">
    <text evidence="7">Belongs to the binding-protein-dependent transport system permease family.</text>
</comment>
<feature type="domain" description="ABC transmembrane type-1" evidence="8">
    <location>
        <begin position="82"/>
        <end position="271"/>
    </location>
</feature>
<protein>
    <submittedName>
        <fullName evidence="9">ABC transporter permease</fullName>
    </submittedName>
</protein>
<dbReference type="EMBL" id="CP141615">
    <property type="protein sequence ID" value="WRP17930.1"/>
    <property type="molecule type" value="Genomic_DNA"/>
</dbReference>
<evidence type="ECO:0000256" key="7">
    <source>
        <dbReference type="RuleBase" id="RU363032"/>
    </source>
</evidence>
<comment type="subcellular location">
    <subcellularLocation>
        <location evidence="1 7">Cell membrane</location>
        <topology evidence="1 7">Multi-pass membrane protein</topology>
    </subcellularLocation>
</comment>
<dbReference type="Gene3D" id="1.10.3720.10">
    <property type="entry name" value="MetI-like"/>
    <property type="match status" value="1"/>
</dbReference>
<gene>
    <name evidence="9" type="ORF">U7230_02650</name>
</gene>
<feature type="transmembrane region" description="Helical" evidence="7">
    <location>
        <begin position="203"/>
        <end position="224"/>
    </location>
</feature>
<dbReference type="InterPro" id="IPR050366">
    <property type="entry name" value="BP-dependent_transpt_permease"/>
</dbReference>
<dbReference type="Proteomes" id="UP001332192">
    <property type="component" value="Chromosome"/>
</dbReference>
<dbReference type="CDD" id="cd06261">
    <property type="entry name" value="TM_PBP2"/>
    <property type="match status" value="1"/>
</dbReference>
<proteinExistence type="inferred from homology"/>
<reference evidence="9 10" key="1">
    <citation type="journal article" date="2024" name="Front. Microbiol.">
        <title>Novel thermophilic genera Geochorda gen. nov. and Carboxydochorda gen. nov. from the deep terrestrial subsurface reveal the ecophysiological diversity in the class Limnochordia.</title>
        <authorList>
            <person name="Karnachuk O.V."/>
            <person name="Lukina A.P."/>
            <person name="Avakyan M.R."/>
            <person name="Kadnikov V.V."/>
            <person name="Begmatov S."/>
            <person name="Beletsky A.V."/>
            <person name="Vlasova K.G."/>
            <person name="Novikov A.A."/>
            <person name="Shcherbakova V.A."/>
            <person name="Mardanov A.V."/>
            <person name="Ravin N.V."/>
        </authorList>
    </citation>
    <scope>NUCLEOTIDE SEQUENCE [LARGE SCALE GENOMIC DNA]</scope>
    <source>
        <strain evidence="9 10">L945</strain>
    </source>
</reference>
<evidence type="ECO:0000259" key="8">
    <source>
        <dbReference type="PROSITE" id="PS50928"/>
    </source>
</evidence>
<dbReference type="RefSeq" id="WP_324717201.1">
    <property type="nucleotide sequence ID" value="NZ_CP141615.1"/>
</dbReference>
<dbReference type="PANTHER" id="PTHR43386:SF25">
    <property type="entry name" value="PEPTIDE ABC TRANSPORTER PERMEASE PROTEIN"/>
    <property type="match status" value="1"/>
</dbReference>
<evidence type="ECO:0000256" key="3">
    <source>
        <dbReference type="ARBA" id="ARBA00022475"/>
    </source>
</evidence>
<feature type="transmembrane region" description="Helical" evidence="7">
    <location>
        <begin position="21"/>
        <end position="43"/>
    </location>
</feature>
<keyword evidence="2 7" id="KW-0813">Transport</keyword>
<evidence type="ECO:0000256" key="4">
    <source>
        <dbReference type="ARBA" id="ARBA00022692"/>
    </source>
</evidence>
<organism evidence="9 10">
    <name type="scientific">Carboxydichorda subterranea</name>
    <dbReference type="NCBI Taxonomy" id="3109565"/>
    <lineage>
        <taxon>Bacteria</taxon>
        <taxon>Bacillati</taxon>
        <taxon>Bacillota</taxon>
        <taxon>Limnochordia</taxon>
        <taxon>Limnochordales</taxon>
        <taxon>Geochordaceae</taxon>
        <taxon>Carboxydichorda</taxon>
    </lineage>
</organism>
<evidence type="ECO:0000256" key="2">
    <source>
        <dbReference type="ARBA" id="ARBA00022448"/>
    </source>
</evidence>
<dbReference type="InterPro" id="IPR035906">
    <property type="entry name" value="MetI-like_sf"/>
</dbReference>
<dbReference type="PROSITE" id="PS50928">
    <property type="entry name" value="ABC_TM1"/>
    <property type="match status" value="1"/>
</dbReference>
<evidence type="ECO:0000313" key="9">
    <source>
        <dbReference type="EMBL" id="WRP17930.1"/>
    </source>
</evidence>
<name>A0ABZ1BZG1_9FIRM</name>
<evidence type="ECO:0000256" key="1">
    <source>
        <dbReference type="ARBA" id="ARBA00004651"/>
    </source>
</evidence>
<dbReference type="SUPFAM" id="SSF161098">
    <property type="entry name" value="MetI-like"/>
    <property type="match status" value="1"/>
</dbReference>
<feature type="transmembrane region" description="Helical" evidence="7">
    <location>
        <begin position="244"/>
        <end position="270"/>
    </location>
</feature>
<dbReference type="PANTHER" id="PTHR43386">
    <property type="entry name" value="OLIGOPEPTIDE TRANSPORT SYSTEM PERMEASE PROTEIN APPC"/>
    <property type="match status" value="1"/>
</dbReference>
<keyword evidence="5 7" id="KW-1133">Transmembrane helix</keyword>
<keyword evidence="10" id="KW-1185">Reference proteome</keyword>
<dbReference type="Pfam" id="PF00528">
    <property type="entry name" value="BPD_transp_1"/>
    <property type="match status" value="1"/>
</dbReference>
<evidence type="ECO:0000256" key="5">
    <source>
        <dbReference type="ARBA" id="ARBA00022989"/>
    </source>
</evidence>
<keyword evidence="4 7" id="KW-0812">Transmembrane</keyword>
<keyword evidence="3" id="KW-1003">Cell membrane</keyword>
<sequence length="290" mass="30458">MLREGTGARSPAWRVWLRTPAARVGAVGVAVFVGMALLAPWLAPYDPNRIDLTRILQPPSAGHWLGTDQFGRDILSRIVWGARISLTVAVASLGLAAVAGILLGAVAGYRGGWIDEAVMRLTDVLLSFPDIMLAIAVTAVLPPGLPSVILAIGVYNLPQVTRVARGAVLSIRANLYVEAARAVGQRDGAIILRYVIPNALPPVVVLLTLRTAASILTAAGLSFLGMGIQPPTPEWGAMISEARVYLVTAPHLSLVPGMAIAGTVLAFNLLGDALNDALNPRARKALGRGR</sequence>
<dbReference type="Pfam" id="PF12911">
    <property type="entry name" value="OppC_N"/>
    <property type="match status" value="1"/>
</dbReference>
<dbReference type="InterPro" id="IPR000515">
    <property type="entry name" value="MetI-like"/>
</dbReference>
<evidence type="ECO:0000313" key="10">
    <source>
        <dbReference type="Proteomes" id="UP001332192"/>
    </source>
</evidence>
<feature type="transmembrane region" description="Helical" evidence="7">
    <location>
        <begin position="84"/>
        <end position="109"/>
    </location>
</feature>